<dbReference type="PANTHER" id="PTHR10537">
    <property type="entry name" value="DNA PRIMASE LARGE SUBUNIT"/>
    <property type="match status" value="1"/>
</dbReference>
<evidence type="ECO:0000256" key="9">
    <source>
        <dbReference type="ARBA" id="ARBA00023125"/>
    </source>
</evidence>
<feature type="region of interest" description="Disordered" evidence="10">
    <location>
        <begin position="654"/>
        <end position="679"/>
    </location>
</feature>
<evidence type="ECO:0000256" key="4">
    <source>
        <dbReference type="ARBA" id="ARBA00022515"/>
    </source>
</evidence>
<dbReference type="InterPro" id="IPR058560">
    <property type="entry name" value="DNA_primase_C"/>
</dbReference>
<dbReference type="GO" id="GO:0005658">
    <property type="term" value="C:alpha DNA polymerase:primase complex"/>
    <property type="evidence" value="ECO:0007669"/>
    <property type="project" value="TreeGrafter"/>
</dbReference>
<dbReference type="OrthoDB" id="421393at2759"/>
<feature type="compositionally biased region" description="Low complexity" evidence="10">
    <location>
        <begin position="521"/>
        <end position="558"/>
    </location>
</feature>
<keyword evidence="5" id="KW-0235">DNA replication</keyword>
<name>A0A1X6PJS7_PORUM</name>
<proteinExistence type="inferred from homology"/>
<comment type="cofactor">
    <cofactor evidence="1">
        <name>[4Fe-4S] cluster</name>
        <dbReference type="ChEBI" id="CHEBI:49883"/>
    </cofactor>
</comment>
<dbReference type="Proteomes" id="UP000218209">
    <property type="component" value="Unassembled WGS sequence"/>
</dbReference>
<evidence type="ECO:0000256" key="2">
    <source>
        <dbReference type="ARBA" id="ARBA00010564"/>
    </source>
</evidence>
<evidence type="ECO:0000259" key="11">
    <source>
        <dbReference type="Pfam" id="PF04104"/>
    </source>
</evidence>
<feature type="domain" description="DNA primase large subunit C-terminal" evidence="11">
    <location>
        <begin position="297"/>
        <end position="449"/>
    </location>
</feature>
<dbReference type="InterPro" id="IPR007238">
    <property type="entry name" value="DNA_primase_lsu_euk/arc"/>
</dbReference>
<evidence type="ECO:0000256" key="1">
    <source>
        <dbReference type="ARBA" id="ARBA00001966"/>
    </source>
</evidence>
<keyword evidence="4" id="KW-0639">Primosome</keyword>
<organism evidence="12 13">
    <name type="scientific">Porphyra umbilicalis</name>
    <name type="common">Purple laver</name>
    <name type="synonym">Red alga</name>
    <dbReference type="NCBI Taxonomy" id="2786"/>
    <lineage>
        <taxon>Eukaryota</taxon>
        <taxon>Rhodophyta</taxon>
        <taxon>Bangiophyceae</taxon>
        <taxon>Bangiales</taxon>
        <taxon>Bangiaceae</taxon>
        <taxon>Porphyra</taxon>
    </lineage>
</organism>
<keyword evidence="13" id="KW-1185">Reference proteome</keyword>
<dbReference type="GO" id="GO:0006270">
    <property type="term" value="P:DNA replication initiation"/>
    <property type="evidence" value="ECO:0007669"/>
    <property type="project" value="TreeGrafter"/>
</dbReference>
<dbReference type="Gene3D" id="1.20.930.80">
    <property type="match status" value="1"/>
</dbReference>
<dbReference type="AlphaFoldDB" id="A0A1X6PJS7"/>
<dbReference type="GO" id="GO:0003677">
    <property type="term" value="F:DNA binding"/>
    <property type="evidence" value="ECO:0007669"/>
    <property type="project" value="UniProtKB-KW"/>
</dbReference>
<dbReference type="PANTHER" id="PTHR10537:SF3">
    <property type="entry name" value="DNA PRIMASE LARGE SUBUNIT"/>
    <property type="match status" value="1"/>
</dbReference>
<dbReference type="GO" id="GO:0046872">
    <property type="term" value="F:metal ion binding"/>
    <property type="evidence" value="ECO:0007669"/>
    <property type="project" value="UniProtKB-KW"/>
</dbReference>
<dbReference type="EMBL" id="KV918765">
    <property type="protein sequence ID" value="OSX81154.1"/>
    <property type="molecule type" value="Genomic_DNA"/>
</dbReference>
<evidence type="ECO:0000256" key="7">
    <source>
        <dbReference type="ARBA" id="ARBA00023004"/>
    </source>
</evidence>
<evidence type="ECO:0000256" key="8">
    <source>
        <dbReference type="ARBA" id="ARBA00023014"/>
    </source>
</evidence>
<evidence type="ECO:0000313" key="12">
    <source>
        <dbReference type="EMBL" id="OSX81154.1"/>
    </source>
</evidence>
<evidence type="ECO:0000256" key="10">
    <source>
        <dbReference type="SAM" id="MobiDB-lite"/>
    </source>
</evidence>
<dbReference type="Pfam" id="PF04104">
    <property type="entry name" value="DNA_primase_lrg"/>
    <property type="match status" value="1"/>
</dbReference>
<keyword evidence="3" id="KW-0004">4Fe-4S</keyword>
<gene>
    <name evidence="12" type="ORF">BU14_0025s0036</name>
</gene>
<comment type="similarity">
    <text evidence="2">Belongs to the eukaryotic-type primase large subunit family.</text>
</comment>
<keyword evidence="7" id="KW-0408">Iron</keyword>
<feature type="region of interest" description="Disordered" evidence="10">
    <location>
        <begin position="496"/>
        <end position="558"/>
    </location>
</feature>
<evidence type="ECO:0000256" key="5">
    <source>
        <dbReference type="ARBA" id="ARBA00022705"/>
    </source>
</evidence>
<protein>
    <recommendedName>
        <fullName evidence="11">DNA primase large subunit C-terminal domain-containing protein</fullName>
    </recommendedName>
</protein>
<evidence type="ECO:0000313" key="13">
    <source>
        <dbReference type="Proteomes" id="UP000218209"/>
    </source>
</evidence>
<keyword evidence="6" id="KW-0479">Metal-binding</keyword>
<sequence>MAPFGAPPPVSPAPLYVKSTLGSEYFDVEDLEALAADRLTVLKAGDDARAAAAAAGGGEATGGAAAAATSAAVAEAMRVAERETNLALPASATPAAARAWRLTDEAGHFVLRLALCKSPESRAWLLGREVELFRMRLSSADVAVSLATLAESGGAPAIRPIPKAEVEALRAPLDAVARGPRYGRAGDTTTTRYYGVPFEAVTSLVRSRRLFLRGGEAYLPERHLIDVVVTHFRLTLSAGLTAAARAVGRADADARMRPVLDMLRARQLAASSTGRPTFVEADGVDRISLHQLGDATAAMPLCMQHMLSSLREAHHLRHGARMQLGLFLKACGLTMDESLTLWKAEFGRGSITSDKFDRQYAYNIRHYYGKEGQRKALNAYSCTKVMAERPGAGEHHGCPYRELAPARLRTRLLEAGAAAGATIDGIVATAAAGHYQHACGACFEATQPKAAPSPSPVGANGEVTVAPPAATATAAGAGPSFVPTHPNEYFVEARRRRCAPPPPPVPPSQEAESAMDVNGSDAAAEVTADDGAANGTANSTANGDTSGTPPAGAGVTEAAAAAAADANASDSADAEAADAAGAADAAAAAAGAGAGAAAADAAAAAAAPDAPAVGVAPAASTAEAADGGATDAAAAASPDVAAAAIDDEVTPVTADAAAVAGDEDEAMDVDAGASAGAAE</sequence>
<evidence type="ECO:0000256" key="3">
    <source>
        <dbReference type="ARBA" id="ARBA00022485"/>
    </source>
</evidence>
<keyword evidence="8" id="KW-0411">Iron-sulfur</keyword>
<keyword evidence="9" id="KW-0238">DNA-binding</keyword>
<dbReference type="GO" id="GO:0051539">
    <property type="term" value="F:4 iron, 4 sulfur cluster binding"/>
    <property type="evidence" value="ECO:0007669"/>
    <property type="project" value="UniProtKB-KW"/>
</dbReference>
<dbReference type="CDD" id="cd07322">
    <property type="entry name" value="PriL_PriS_Eukaryotic"/>
    <property type="match status" value="1"/>
</dbReference>
<accession>A0A1X6PJS7</accession>
<dbReference type="Pfam" id="PF26466">
    <property type="entry name" value="DNA_primase_lrg_N"/>
    <property type="match status" value="1"/>
</dbReference>
<evidence type="ECO:0000256" key="6">
    <source>
        <dbReference type="ARBA" id="ARBA00022723"/>
    </source>
</evidence>
<dbReference type="InterPro" id="IPR016558">
    <property type="entry name" value="DNA_primase_lsu_euk"/>
</dbReference>
<reference evidence="12 13" key="1">
    <citation type="submission" date="2017-03" db="EMBL/GenBank/DDBJ databases">
        <title>WGS assembly of Porphyra umbilicalis.</title>
        <authorList>
            <person name="Brawley S.H."/>
            <person name="Blouin N.A."/>
            <person name="Ficko-Blean E."/>
            <person name="Wheeler G.L."/>
            <person name="Lohr M."/>
            <person name="Goodson H.V."/>
            <person name="Jenkins J.W."/>
            <person name="Blaby-Haas C.E."/>
            <person name="Helliwell K.E."/>
            <person name="Chan C."/>
            <person name="Marriage T."/>
            <person name="Bhattacharya D."/>
            <person name="Klein A.S."/>
            <person name="Badis Y."/>
            <person name="Brodie J."/>
            <person name="Cao Y."/>
            <person name="Collen J."/>
            <person name="Dittami S.M."/>
            <person name="Gachon C.M."/>
            <person name="Green B.R."/>
            <person name="Karpowicz S."/>
            <person name="Kim J.W."/>
            <person name="Kudahl U."/>
            <person name="Lin S."/>
            <person name="Michel G."/>
            <person name="Mittag M."/>
            <person name="Olson B.J."/>
            <person name="Pangilinan J."/>
            <person name="Peng Y."/>
            <person name="Qiu H."/>
            <person name="Shu S."/>
            <person name="Singer J.T."/>
            <person name="Smith A.G."/>
            <person name="Sprecher B.N."/>
            <person name="Wagner V."/>
            <person name="Wang W."/>
            <person name="Wang Z.-Y."/>
            <person name="Yan J."/>
            <person name="Yarish C."/>
            <person name="Zoeuner-Riek S."/>
            <person name="Zhuang Y."/>
            <person name="Zou Y."/>
            <person name="Lindquist E.A."/>
            <person name="Grimwood J."/>
            <person name="Barry K."/>
            <person name="Rokhsar D.S."/>
            <person name="Schmutz J."/>
            <person name="Stiller J.W."/>
            <person name="Grossman A.R."/>
            <person name="Prochnik S.E."/>
        </authorList>
    </citation>
    <scope>NUCLEOTIDE SEQUENCE [LARGE SCALE GENOMIC DNA]</scope>
    <source>
        <strain evidence="12">4086291</strain>
    </source>
</reference>
<dbReference type="GO" id="GO:0006269">
    <property type="term" value="P:DNA replication, synthesis of primer"/>
    <property type="evidence" value="ECO:0007669"/>
    <property type="project" value="UniProtKB-KW"/>
</dbReference>